<dbReference type="EMBL" id="JBHMEI010000110">
    <property type="protein sequence ID" value="MFB9210044.1"/>
    <property type="molecule type" value="Genomic_DNA"/>
</dbReference>
<dbReference type="RefSeq" id="WP_189654036.1">
    <property type="nucleotide sequence ID" value="NZ_BMRC01000054.1"/>
</dbReference>
<sequence length="397" mass="42563">MSRTDVHGTVADGFGQVREEFAATVAGQDGQAGAQLTAYVYGRQVVDLWAGDQVRGDTLTGVYSSTKGAATLVVALLVQDGALDLDEPVARRWPEFAAVGKDGITLRDVLTHRSGVIGVDGGLSAAELADDAVIARRLAGQRPYWKPGSAYGYGGFVSFAMVNEVIRRVTGQSLQQVYDERIRAPYGLDLYLGLPEAEERRFRPIRWWTATPEQEAAFWSNVPGPHSILGIGYGLNSTPPLDQVAFANTRAVRANGQASAGGVGSARGLAGLYAAAVWGIDGHPPLLKPDTVGEFSMLHSTGADLVRGEQGNYALGFQAKGLRYPFLSANAFGHDGSAGSESFADPRSGIAFGYTRRRFGFGWSYPEHDRLAAAVHDAAARHRLLRTSHEYTHRTPS</sequence>
<dbReference type="Proteomes" id="UP001589647">
    <property type="component" value="Unassembled WGS sequence"/>
</dbReference>
<organism evidence="2 3">
    <name type="scientific">Nonomuraea spiralis</name>
    <dbReference type="NCBI Taxonomy" id="46182"/>
    <lineage>
        <taxon>Bacteria</taxon>
        <taxon>Bacillati</taxon>
        <taxon>Actinomycetota</taxon>
        <taxon>Actinomycetes</taxon>
        <taxon>Streptosporangiales</taxon>
        <taxon>Streptosporangiaceae</taxon>
        <taxon>Nonomuraea</taxon>
    </lineage>
</organism>
<dbReference type="PANTHER" id="PTHR43319">
    <property type="entry name" value="BETA-LACTAMASE-RELATED"/>
    <property type="match status" value="1"/>
</dbReference>
<name>A0ABV5J217_9ACTN</name>
<dbReference type="InterPro" id="IPR052907">
    <property type="entry name" value="Beta-lactamase/esterase"/>
</dbReference>
<evidence type="ECO:0000313" key="3">
    <source>
        <dbReference type="Proteomes" id="UP001589647"/>
    </source>
</evidence>
<dbReference type="Pfam" id="PF00144">
    <property type="entry name" value="Beta-lactamase"/>
    <property type="match status" value="1"/>
</dbReference>
<dbReference type="Gene3D" id="3.40.710.10">
    <property type="entry name" value="DD-peptidase/beta-lactamase superfamily"/>
    <property type="match status" value="1"/>
</dbReference>
<evidence type="ECO:0000313" key="2">
    <source>
        <dbReference type="EMBL" id="MFB9210044.1"/>
    </source>
</evidence>
<accession>A0ABV5J217</accession>
<keyword evidence="2" id="KW-0378">Hydrolase</keyword>
<proteinExistence type="predicted"/>
<dbReference type="InterPro" id="IPR001466">
    <property type="entry name" value="Beta-lactam-related"/>
</dbReference>
<dbReference type="InterPro" id="IPR012338">
    <property type="entry name" value="Beta-lactam/transpept-like"/>
</dbReference>
<comment type="caution">
    <text evidence="2">The sequence shown here is derived from an EMBL/GenBank/DDBJ whole genome shotgun (WGS) entry which is preliminary data.</text>
</comment>
<protein>
    <submittedName>
        <fullName evidence="2">Serine hydrolase domain-containing protein</fullName>
    </submittedName>
</protein>
<reference evidence="2 3" key="1">
    <citation type="submission" date="2024-09" db="EMBL/GenBank/DDBJ databases">
        <authorList>
            <person name="Sun Q."/>
            <person name="Mori K."/>
        </authorList>
    </citation>
    <scope>NUCLEOTIDE SEQUENCE [LARGE SCALE GENOMIC DNA]</scope>
    <source>
        <strain evidence="2 3">CCM 3426</strain>
    </source>
</reference>
<evidence type="ECO:0000259" key="1">
    <source>
        <dbReference type="Pfam" id="PF00144"/>
    </source>
</evidence>
<keyword evidence="3" id="KW-1185">Reference proteome</keyword>
<dbReference type="PANTHER" id="PTHR43319:SF3">
    <property type="entry name" value="BETA-LACTAMASE-RELATED DOMAIN-CONTAINING PROTEIN"/>
    <property type="match status" value="1"/>
</dbReference>
<dbReference type="GO" id="GO:0016787">
    <property type="term" value="F:hydrolase activity"/>
    <property type="evidence" value="ECO:0007669"/>
    <property type="project" value="UniProtKB-KW"/>
</dbReference>
<gene>
    <name evidence="2" type="ORF">ACFFV7_53290</name>
</gene>
<feature type="domain" description="Beta-lactamase-related" evidence="1">
    <location>
        <begin position="26"/>
        <end position="375"/>
    </location>
</feature>
<dbReference type="SUPFAM" id="SSF56601">
    <property type="entry name" value="beta-lactamase/transpeptidase-like"/>
    <property type="match status" value="1"/>
</dbReference>